<evidence type="ECO:0000256" key="1">
    <source>
        <dbReference type="ARBA" id="ARBA00022670"/>
    </source>
</evidence>
<keyword evidence="10" id="KW-1185">Reference proteome</keyword>
<evidence type="ECO:0000259" key="8">
    <source>
        <dbReference type="Pfam" id="PF01435"/>
    </source>
</evidence>
<protein>
    <recommendedName>
        <fullName evidence="8">Peptidase M48 domain-containing protein</fullName>
    </recommendedName>
</protein>
<accession>A0ABQ5YUK6</accession>
<evidence type="ECO:0000256" key="5">
    <source>
        <dbReference type="ARBA" id="ARBA00023049"/>
    </source>
</evidence>
<dbReference type="Proteomes" id="UP001156664">
    <property type="component" value="Unassembled WGS sequence"/>
</dbReference>
<evidence type="ECO:0000256" key="4">
    <source>
        <dbReference type="ARBA" id="ARBA00022833"/>
    </source>
</evidence>
<dbReference type="Pfam" id="PF01435">
    <property type="entry name" value="Peptidase_M48"/>
    <property type="match status" value="1"/>
</dbReference>
<organism evidence="9 10">
    <name type="scientific">Limnobacter litoralis</name>
    <dbReference type="NCBI Taxonomy" id="481366"/>
    <lineage>
        <taxon>Bacteria</taxon>
        <taxon>Pseudomonadati</taxon>
        <taxon>Pseudomonadota</taxon>
        <taxon>Betaproteobacteria</taxon>
        <taxon>Burkholderiales</taxon>
        <taxon>Burkholderiaceae</taxon>
        <taxon>Limnobacter</taxon>
    </lineage>
</organism>
<name>A0ABQ5YUK6_9BURK</name>
<keyword evidence="3 6" id="KW-0378">Hydrolase</keyword>
<keyword evidence="7" id="KW-0732">Signal</keyword>
<evidence type="ECO:0000256" key="2">
    <source>
        <dbReference type="ARBA" id="ARBA00022723"/>
    </source>
</evidence>
<dbReference type="InterPro" id="IPR001915">
    <property type="entry name" value="Peptidase_M48"/>
</dbReference>
<comment type="caution">
    <text evidence="9">The sequence shown here is derived from an EMBL/GenBank/DDBJ whole genome shotgun (WGS) entry which is preliminary data.</text>
</comment>
<feature type="signal peptide" evidence="7">
    <location>
        <begin position="1"/>
        <end position="22"/>
    </location>
</feature>
<gene>
    <name evidence="9" type="ORF">GCM10007875_12350</name>
</gene>
<feature type="domain" description="Peptidase M48" evidence="8">
    <location>
        <begin position="42"/>
        <end position="183"/>
    </location>
</feature>
<keyword evidence="5 6" id="KW-0482">Metalloprotease</keyword>
<feature type="chain" id="PRO_5045198409" description="Peptidase M48 domain-containing protein" evidence="7">
    <location>
        <begin position="23"/>
        <end position="192"/>
    </location>
</feature>
<keyword evidence="2" id="KW-0479">Metal-binding</keyword>
<dbReference type="EMBL" id="BSOJ01000012">
    <property type="protein sequence ID" value="GLR26147.1"/>
    <property type="molecule type" value="Genomic_DNA"/>
</dbReference>
<evidence type="ECO:0000313" key="9">
    <source>
        <dbReference type="EMBL" id="GLR26147.1"/>
    </source>
</evidence>
<dbReference type="RefSeq" id="WP_284280628.1">
    <property type="nucleotide sequence ID" value="NZ_BSOJ01000012.1"/>
</dbReference>
<comment type="similarity">
    <text evidence="6">Belongs to the peptidase M48 family.</text>
</comment>
<evidence type="ECO:0000256" key="7">
    <source>
        <dbReference type="SAM" id="SignalP"/>
    </source>
</evidence>
<keyword evidence="1 6" id="KW-0645">Protease</keyword>
<evidence type="ECO:0000256" key="3">
    <source>
        <dbReference type="ARBA" id="ARBA00022801"/>
    </source>
</evidence>
<sequence>MVRWSMAWLVAFMCLLPAVTLAAEESDLPTVITQLSKIIPDFKLDYTVERTRSRAYVSEKQGGSVLTIDPDFLNFISPTALLFVVAHEYAHVYFHHQEKLGVEAMQLAALPTPEMAFEALASQPVQQEKLDALNRQFELDADEQAVKWLAKLDIVACSSDVLASIDDGGVSMVMDRSHPGFYTRKQLICRKP</sequence>
<keyword evidence="4 6" id="KW-0862">Zinc</keyword>
<reference evidence="10" key="1">
    <citation type="journal article" date="2019" name="Int. J. Syst. Evol. Microbiol.">
        <title>The Global Catalogue of Microorganisms (GCM) 10K type strain sequencing project: providing services to taxonomists for standard genome sequencing and annotation.</title>
        <authorList>
            <consortium name="The Broad Institute Genomics Platform"/>
            <consortium name="The Broad Institute Genome Sequencing Center for Infectious Disease"/>
            <person name="Wu L."/>
            <person name="Ma J."/>
        </authorList>
    </citation>
    <scope>NUCLEOTIDE SEQUENCE [LARGE SCALE GENOMIC DNA]</scope>
    <source>
        <strain evidence="10">NBRC 105857</strain>
    </source>
</reference>
<proteinExistence type="inferred from homology"/>
<evidence type="ECO:0000313" key="10">
    <source>
        <dbReference type="Proteomes" id="UP001156664"/>
    </source>
</evidence>
<evidence type="ECO:0000256" key="6">
    <source>
        <dbReference type="RuleBase" id="RU003983"/>
    </source>
</evidence>
<comment type="cofactor">
    <cofactor evidence="6">
        <name>Zn(2+)</name>
        <dbReference type="ChEBI" id="CHEBI:29105"/>
    </cofactor>
    <text evidence="6">Binds 1 zinc ion per subunit.</text>
</comment>